<dbReference type="InterPro" id="IPR015889">
    <property type="entry name" value="Intradiol_dOase_core"/>
</dbReference>
<dbReference type="Proteomes" id="UP000435112">
    <property type="component" value="Unassembled WGS sequence"/>
</dbReference>
<sequence length="397" mass="42800">MPRFTRWFVFATVAAATLTNLAISHPDTTTPSADFSADQHVSRKLFVENGRRLLKNCIHSDIGRDLNERATARRLTLMENFHVERRRLDAGTALTSNHESNRTDLTPNATASELFNGESSCLLEPEVTEGPYYVAGELIRSDIREDQPGIDLYVDLQFIDVNTCSPVNELHVDFWHANASGVYSGVVARTNGNSDDASNVGTTFHRGLSRTGSDGVVSFTTKFPGLYAGRTTHIHIMTHANGNVLANGTYSGGRVSHVGQLFFDQSLITEVQSTGVYADNSNPVTTNEDDFIALQSAADDFDPFVRYVKLGESVEDGVLSWISVGVDMTNDNSVSAAGTFTGDDGATSPSEGTAIGSEVGSTSATDISSASTDLGNGALRLEQCYGWFLAIVIVLLH</sequence>
<dbReference type="Proteomes" id="UP000434957">
    <property type="component" value="Unassembled WGS sequence"/>
</dbReference>
<dbReference type="EMBL" id="QXFV01005357">
    <property type="protein sequence ID" value="KAE8965258.1"/>
    <property type="molecule type" value="Genomic_DNA"/>
</dbReference>
<dbReference type="EMBL" id="QXFU01005254">
    <property type="protein sequence ID" value="KAE8965047.1"/>
    <property type="molecule type" value="Genomic_DNA"/>
</dbReference>
<gene>
    <name evidence="4" type="ORF">PR001_g28786</name>
    <name evidence="3" type="ORF">PR002_g28794</name>
    <name evidence="5" type="ORF">PR003_g29935</name>
</gene>
<dbReference type="GO" id="GO:0016702">
    <property type="term" value="F:oxidoreductase activity, acting on single donors with incorporation of molecular oxygen, incorporation of two atoms of oxygen"/>
    <property type="evidence" value="ECO:0007669"/>
    <property type="project" value="InterPro"/>
</dbReference>
<reference evidence="5 7" key="1">
    <citation type="submission" date="2018-08" db="EMBL/GenBank/DDBJ databases">
        <title>Genomic investigation of the strawberry pathogen Phytophthora fragariae indicates pathogenicity is determined by transcriptional variation in three key races.</title>
        <authorList>
            <person name="Adams T.M."/>
            <person name="Armitage A.D."/>
            <person name="Sobczyk M.K."/>
            <person name="Bates H.J."/>
            <person name="Dunwell J.M."/>
            <person name="Nellist C.F."/>
            <person name="Harrison R.J."/>
        </authorList>
    </citation>
    <scope>NUCLEOTIDE SEQUENCE [LARGE SCALE GENOMIC DNA]</scope>
    <source>
        <strain evidence="4 6">SCRP249</strain>
        <strain evidence="3 8">SCRP324</strain>
        <strain evidence="5 7">SCRP333</strain>
    </source>
</reference>
<dbReference type="Gene3D" id="2.60.130.10">
    <property type="entry name" value="Aromatic compound dioxygenase"/>
    <property type="match status" value="1"/>
</dbReference>
<evidence type="ECO:0000313" key="4">
    <source>
        <dbReference type="EMBL" id="KAE8965258.1"/>
    </source>
</evidence>
<evidence type="ECO:0000256" key="1">
    <source>
        <dbReference type="SAM" id="MobiDB-lite"/>
    </source>
</evidence>
<evidence type="ECO:0000313" key="7">
    <source>
        <dbReference type="Proteomes" id="UP000434957"/>
    </source>
</evidence>
<feature type="region of interest" description="Disordered" evidence="1">
    <location>
        <begin position="337"/>
        <end position="367"/>
    </location>
</feature>
<dbReference type="AlphaFoldDB" id="A0A6A4BIV3"/>
<proteinExistence type="predicted"/>
<comment type="caution">
    <text evidence="5">The sequence shown here is derived from an EMBL/GenBank/DDBJ whole genome shotgun (WGS) entry which is preliminary data.</text>
</comment>
<evidence type="ECO:0000313" key="5">
    <source>
        <dbReference type="EMBL" id="KAE9273352.1"/>
    </source>
</evidence>
<evidence type="ECO:0000313" key="6">
    <source>
        <dbReference type="Proteomes" id="UP000429607"/>
    </source>
</evidence>
<dbReference type="SUPFAM" id="SSF49482">
    <property type="entry name" value="Aromatic compound dioxygenase"/>
    <property type="match status" value="1"/>
</dbReference>
<evidence type="ECO:0000313" key="8">
    <source>
        <dbReference type="Proteomes" id="UP000435112"/>
    </source>
</evidence>
<keyword evidence="7" id="KW-1185">Reference proteome</keyword>
<protein>
    <recommendedName>
        <fullName evidence="9">Intradiol ring-cleavage dioxygenases domain-containing protein</fullName>
    </recommendedName>
</protein>
<dbReference type="PANTHER" id="PTHR34315">
    <property type="match status" value="1"/>
</dbReference>
<accession>A0A6A4BIV3</accession>
<organism evidence="5 7">
    <name type="scientific">Phytophthora rubi</name>
    <dbReference type="NCBI Taxonomy" id="129364"/>
    <lineage>
        <taxon>Eukaryota</taxon>
        <taxon>Sar</taxon>
        <taxon>Stramenopiles</taxon>
        <taxon>Oomycota</taxon>
        <taxon>Peronosporomycetes</taxon>
        <taxon>Peronosporales</taxon>
        <taxon>Peronosporaceae</taxon>
        <taxon>Phytophthora</taxon>
    </lineage>
</organism>
<evidence type="ECO:0008006" key="9">
    <source>
        <dbReference type="Google" id="ProtNLM"/>
    </source>
</evidence>
<keyword evidence="2" id="KW-0732">Signal</keyword>
<dbReference type="PANTHER" id="PTHR34315:SF1">
    <property type="entry name" value="INTRADIOL RING-CLEAVAGE DIOXYGENASES DOMAIN-CONTAINING PROTEIN-RELATED"/>
    <property type="match status" value="1"/>
</dbReference>
<evidence type="ECO:0000313" key="3">
    <source>
        <dbReference type="EMBL" id="KAE8965047.1"/>
    </source>
</evidence>
<dbReference type="GO" id="GO:0005506">
    <property type="term" value="F:iron ion binding"/>
    <property type="evidence" value="ECO:0007669"/>
    <property type="project" value="InterPro"/>
</dbReference>
<dbReference type="OrthoDB" id="121380at2759"/>
<dbReference type="CDD" id="cd03457">
    <property type="entry name" value="intradiol_dioxygenase_like"/>
    <property type="match status" value="1"/>
</dbReference>
<dbReference type="EMBL" id="QXFT01005285">
    <property type="protein sequence ID" value="KAE9273352.1"/>
    <property type="molecule type" value="Genomic_DNA"/>
</dbReference>
<evidence type="ECO:0000256" key="2">
    <source>
        <dbReference type="SAM" id="SignalP"/>
    </source>
</evidence>
<feature type="chain" id="PRO_5033524650" description="Intradiol ring-cleavage dioxygenases domain-containing protein" evidence="2">
    <location>
        <begin position="25"/>
        <end position="397"/>
    </location>
</feature>
<name>A0A6A4BIV3_9STRA</name>
<dbReference type="Proteomes" id="UP000429607">
    <property type="component" value="Unassembled WGS sequence"/>
</dbReference>
<feature type="signal peptide" evidence="2">
    <location>
        <begin position="1"/>
        <end position="24"/>
    </location>
</feature>